<keyword evidence="1" id="KW-0812">Transmembrane</keyword>
<keyword evidence="1" id="KW-0472">Membrane</keyword>
<accession>A0ABR9XLT8</accession>
<evidence type="ECO:0000313" key="3">
    <source>
        <dbReference type="Proteomes" id="UP000632774"/>
    </source>
</evidence>
<keyword evidence="1" id="KW-1133">Transmembrane helix</keyword>
<comment type="caution">
    <text evidence="2">The sequence shown here is derived from an EMBL/GenBank/DDBJ whole genome shotgun (WGS) entry which is preliminary data.</text>
</comment>
<feature type="transmembrane region" description="Helical" evidence="1">
    <location>
        <begin position="32"/>
        <end position="53"/>
    </location>
</feature>
<reference evidence="2 3" key="1">
    <citation type="submission" date="2020-10" db="EMBL/GenBank/DDBJ databases">
        <title>Mucilaginibacter mali sp. nov., isolated from rhizosphere soil of apple orchard.</title>
        <authorList>
            <person name="Lee J.-S."/>
            <person name="Kim H.S."/>
            <person name="Kim J.-S."/>
        </authorList>
    </citation>
    <scope>NUCLEOTIDE SEQUENCE [LARGE SCALE GENOMIC DNA]</scope>
    <source>
        <strain evidence="2 3">KCTC 23157</strain>
    </source>
</reference>
<sequence length="60" mass="6444">MNDKVRRVLALLAIAAALFTISEIYTASWMLWVRGAAAGMALAGIVGVVLIIADELKEKK</sequence>
<keyword evidence="3" id="KW-1185">Reference proteome</keyword>
<evidence type="ECO:0000256" key="1">
    <source>
        <dbReference type="SAM" id="Phobius"/>
    </source>
</evidence>
<gene>
    <name evidence="2" type="ORF">IRJ18_18380</name>
</gene>
<proteinExistence type="predicted"/>
<protein>
    <submittedName>
        <fullName evidence="2">Uncharacterized protein</fullName>
    </submittedName>
</protein>
<evidence type="ECO:0000313" key="2">
    <source>
        <dbReference type="EMBL" id="MBE9668343.1"/>
    </source>
</evidence>
<organism evidence="2 3">
    <name type="scientific">Mucilaginibacter boryungensis</name>
    <dbReference type="NCBI Taxonomy" id="768480"/>
    <lineage>
        <taxon>Bacteria</taxon>
        <taxon>Pseudomonadati</taxon>
        <taxon>Bacteroidota</taxon>
        <taxon>Sphingobacteriia</taxon>
        <taxon>Sphingobacteriales</taxon>
        <taxon>Sphingobacteriaceae</taxon>
        <taxon>Mucilaginibacter</taxon>
    </lineage>
</organism>
<name>A0ABR9XLT8_9SPHI</name>
<dbReference type="EMBL" id="JADFFM010000002">
    <property type="protein sequence ID" value="MBE9668343.1"/>
    <property type="molecule type" value="Genomic_DNA"/>
</dbReference>
<dbReference type="Proteomes" id="UP000632774">
    <property type="component" value="Unassembled WGS sequence"/>
</dbReference>
<dbReference type="RefSeq" id="WP_194107751.1">
    <property type="nucleotide sequence ID" value="NZ_JADFFM010000002.1"/>
</dbReference>